<dbReference type="Proteomes" id="UP000051221">
    <property type="component" value="Unassembled WGS sequence"/>
</dbReference>
<keyword evidence="2" id="KW-1185">Reference proteome</keyword>
<comment type="caution">
    <text evidence="1">The sequence shown here is derived from an EMBL/GenBank/DDBJ whole genome shotgun (WGS) entry which is preliminary data.</text>
</comment>
<dbReference type="RefSeq" id="WP_055467037.1">
    <property type="nucleotide sequence ID" value="NZ_LKHS01000023.1"/>
</dbReference>
<sequence>MAGPSYRFTVIRDNAESYELRFYISYLYYQTHKNLLNGYDLSVMQKRGLKQHFTEMVAEELNIETEALEQGSFGPEVKKKLQALLNDLIFTAKQCIVPSFYTSWINSSRADFFLYAAIKLSIKSNILITSERFSKIYIGQIFWPELNSHGQEERNNQHLDRVRKTIIKRMVREKRKAELWKSNAELEELCLKDSPQIDKLVEKELAEQRELIGKIQKESDSFLDALRPIENYDPVNDGYSSIKILDHLNAIAFTQEAYREQNIHLIKNIYQLYKICYRNVSAYRTIVKNDSSELIDRTYERLIKQFDLTRFFPPVENPAIRQLCIVSFLDILCVTTEEDEFQERFKLIRDKFSLDKSECEDFTVALTQKQWSMLIDICKTTYPSKIKQELNKMIRTRHKEWKVENEAKSKVKS</sequence>
<reference evidence="1 2" key="1">
    <citation type="submission" date="2015-08" db="EMBL/GenBank/DDBJ databases">
        <title>Antibacterial properties of a collection of Vibrionaceae strains.</title>
        <authorList>
            <person name="Giubergia S."/>
        </authorList>
    </citation>
    <scope>NUCLEOTIDE SEQUENCE [LARGE SCALE GENOMIC DNA]</scope>
    <source>
        <strain evidence="1 2">S0821</strain>
    </source>
</reference>
<organism evidence="1 2">
    <name type="scientific">Vibrio furnissii</name>
    <dbReference type="NCBI Taxonomy" id="29494"/>
    <lineage>
        <taxon>Bacteria</taxon>
        <taxon>Pseudomonadati</taxon>
        <taxon>Pseudomonadota</taxon>
        <taxon>Gammaproteobacteria</taxon>
        <taxon>Vibrionales</taxon>
        <taxon>Vibrionaceae</taxon>
        <taxon>Vibrio</taxon>
    </lineage>
</organism>
<name>A0A0Q2M7J1_VIBFU</name>
<evidence type="ECO:0000313" key="1">
    <source>
        <dbReference type="EMBL" id="KQH84033.1"/>
    </source>
</evidence>
<protein>
    <submittedName>
        <fullName evidence="1">Uncharacterized protein</fullName>
    </submittedName>
</protein>
<gene>
    <name evidence="1" type="ORF">AMR76_20390</name>
</gene>
<proteinExistence type="predicted"/>
<dbReference type="AlphaFoldDB" id="A0A0Q2M7J1"/>
<dbReference type="EMBL" id="LKHS01000023">
    <property type="protein sequence ID" value="KQH84033.1"/>
    <property type="molecule type" value="Genomic_DNA"/>
</dbReference>
<accession>A0A0Q2M7J1</accession>
<evidence type="ECO:0000313" key="2">
    <source>
        <dbReference type="Proteomes" id="UP000051221"/>
    </source>
</evidence>
<dbReference type="InParanoid" id="A0A0Q2M7J1"/>